<comment type="function">
    <text evidence="16">Endoribonuclease that plays a central role in RNA processing and decay. Required for the maturation of 5S and 16S rRNAs and the majority of tRNAs. Also involved in the degradation of most mRNAs.</text>
</comment>
<dbReference type="SMART" id="SM00316">
    <property type="entry name" value="S1"/>
    <property type="match status" value="1"/>
</dbReference>
<keyword evidence="4 16" id="KW-0997">Cell inner membrane</keyword>
<dbReference type="EC" id="3.1.26.12" evidence="16"/>
<evidence type="ECO:0000256" key="4">
    <source>
        <dbReference type="ARBA" id="ARBA00022519"/>
    </source>
</evidence>
<dbReference type="Pfam" id="PF20833">
    <property type="entry name" value="RNase_E_G_Thio"/>
    <property type="match status" value="1"/>
</dbReference>
<dbReference type="Gene3D" id="2.40.50.140">
    <property type="entry name" value="Nucleic acid-binding proteins"/>
    <property type="match status" value="1"/>
</dbReference>
<dbReference type="InterPro" id="IPR003029">
    <property type="entry name" value="S1_domain"/>
</dbReference>
<evidence type="ECO:0000256" key="11">
    <source>
        <dbReference type="ARBA" id="ARBA00022801"/>
    </source>
</evidence>
<dbReference type="Pfam" id="PF00575">
    <property type="entry name" value="S1"/>
    <property type="match status" value="1"/>
</dbReference>
<evidence type="ECO:0000256" key="13">
    <source>
        <dbReference type="ARBA" id="ARBA00022842"/>
    </source>
</evidence>
<keyword evidence="8 16" id="KW-0479">Metal-binding</keyword>
<dbReference type="EMBL" id="SHKX01000012">
    <property type="protein sequence ID" value="RZU45033.1"/>
    <property type="molecule type" value="Genomic_DNA"/>
</dbReference>
<evidence type="ECO:0000256" key="3">
    <source>
        <dbReference type="ARBA" id="ARBA00022490"/>
    </source>
</evidence>
<dbReference type="InterPro" id="IPR004659">
    <property type="entry name" value="RNase_E/G"/>
</dbReference>
<dbReference type="GO" id="GO:0006402">
    <property type="term" value="P:mRNA catabolic process"/>
    <property type="evidence" value="ECO:0007669"/>
    <property type="project" value="UniProtKB-UniRule"/>
</dbReference>
<dbReference type="SUPFAM" id="SSF50249">
    <property type="entry name" value="Nucleic acid-binding proteins"/>
    <property type="match status" value="1"/>
</dbReference>
<comment type="similarity">
    <text evidence="1">Belongs to the RNase E/G family. RNase G subfamily.</text>
</comment>
<dbReference type="Proteomes" id="UP000292423">
    <property type="component" value="Unassembled WGS sequence"/>
</dbReference>
<keyword evidence="3 16" id="KW-0963">Cytoplasm</keyword>
<dbReference type="GO" id="GO:0000049">
    <property type="term" value="F:tRNA binding"/>
    <property type="evidence" value="ECO:0007669"/>
    <property type="project" value="UniProtKB-KW"/>
</dbReference>
<dbReference type="NCBIfam" id="TIGR00757">
    <property type="entry name" value="RNaseEG"/>
    <property type="match status" value="1"/>
</dbReference>
<feature type="binding site" evidence="16">
    <location>
        <position position="302"/>
    </location>
    <ligand>
        <name>Mg(2+)</name>
        <dbReference type="ChEBI" id="CHEBI:18420"/>
        <note>catalytic</note>
    </ligand>
</feature>
<feature type="region of interest" description="Disordered" evidence="17">
    <location>
        <begin position="594"/>
        <end position="788"/>
    </location>
</feature>
<feature type="compositionally biased region" description="Low complexity" evidence="17">
    <location>
        <begin position="730"/>
        <end position="749"/>
    </location>
</feature>
<evidence type="ECO:0000256" key="16">
    <source>
        <dbReference type="HAMAP-Rule" id="MF_00970"/>
    </source>
</evidence>
<evidence type="ECO:0000256" key="5">
    <source>
        <dbReference type="ARBA" id="ARBA00022552"/>
    </source>
</evidence>
<keyword evidence="10 16" id="KW-0255">Endonuclease</keyword>
<evidence type="ECO:0000256" key="15">
    <source>
        <dbReference type="ARBA" id="ARBA00023136"/>
    </source>
</evidence>
<feature type="compositionally biased region" description="Basic and acidic residues" evidence="17">
    <location>
        <begin position="704"/>
        <end position="729"/>
    </location>
</feature>
<dbReference type="GO" id="GO:0008995">
    <property type="term" value="F:ribonuclease E activity"/>
    <property type="evidence" value="ECO:0007669"/>
    <property type="project" value="UniProtKB-EC"/>
</dbReference>
<dbReference type="GO" id="GO:0008033">
    <property type="term" value="P:tRNA processing"/>
    <property type="evidence" value="ECO:0007669"/>
    <property type="project" value="UniProtKB-UniRule"/>
</dbReference>
<dbReference type="GO" id="GO:0019843">
    <property type="term" value="F:rRNA binding"/>
    <property type="evidence" value="ECO:0007669"/>
    <property type="project" value="UniProtKB-KW"/>
</dbReference>
<dbReference type="InterPro" id="IPR048583">
    <property type="entry name" value="RNase_E_G_thioredoxin-like"/>
</dbReference>
<comment type="cofactor">
    <cofactor evidence="16">
        <name>Mg(2+)</name>
        <dbReference type="ChEBI" id="CHEBI:18420"/>
    </cofactor>
    <text evidence="16">Binds 1 Mg(2+) ion per subunit.</text>
</comment>
<keyword evidence="7 16" id="KW-0540">Nuclease</keyword>
<dbReference type="AlphaFoldDB" id="A0A4Q7Z5Q1"/>
<keyword evidence="20" id="KW-1185">Reference proteome</keyword>
<comment type="similarity">
    <text evidence="16">Belongs to the RNase E/G family. RNase E subfamily.</text>
</comment>
<feature type="compositionally biased region" description="Basic and acidic residues" evidence="17">
    <location>
        <begin position="511"/>
        <end position="531"/>
    </location>
</feature>
<keyword evidence="11 16" id="KW-0378">Hydrolase</keyword>
<feature type="compositionally biased region" description="Low complexity" evidence="17">
    <location>
        <begin position="553"/>
        <end position="572"/>
    </location>
</feature>
<dbReference type="PANTHER" id="PTHR30001">
    <property type="entry name" value="RIBONUCLEASE"/>
    <property type="match status" value="1"/>
</dbReference>
<accession>A0A4Q7Z5Q1</accession>
<keyword evidence="14 16" id="KW-0694">RNA-binding</keyword>
<evidence type="ECO:0000259" key="18">
    <source>
        <dbReference type="PROSITE" id="PS50126"/>
    </source>
</evidence>
<dbReference type="FunFam" id="2.40.50.140:FF:000040">
    <property type="entry name" value="Ribonuclease E"/>
    <property type="match status" value="1"/>
</dbReference>
<evidence type="ECO:0000256" key="10">
    <source>
        <dbReference type="ARBA" id="ARBA00022759"/>
    </source>
</evidence>
<dbReference type="PANTHER" id="PTHR30001:SF1">
    <property type="entry name" value="RIBONUCLEASE E_G-LIKE PROTEIN, CHLOROPLASTIC"/>
    <property type="match status" value="1"/>
</dbReference>
<keyword evidence="15 16" id="KW-0472">Membrane</keyword>
<reference evidence="19 20" key="1">
    <citation type="submission" date="2019-02" db="EMBL/GenBank/DDBJ databases">
        <title>Genomic Encyclopedia of Type Strains, Phase IV (KMG-IV): sequencing the most valuable type-strain genomes for metagenomic binning, comparative biology and taxonomic classification.</title>
        <authorList>
            <person name="Goeker M."/>
        </authorList>
    </citation>
    <scope>NUCLEOTIDE SEQUENCE [LARGE SCALE GENOMIC DNA]</scope>
    <source>
        <strain evidence="19 20">DSM 105135</strain>
    </source>
</reference>
<keyword evidence="12 16" id="KW-0862">Zinc</keyword>
<sequence length="1119" mass="122650">MKRMLINATHSEETRVALVDGQRLYDFDLEHHARAQKKANIYKGRVTRVEPSLEAAFVDFGADRHGFLPLKEIAREYFNKNPRDVGRVTIREAIQEGQEIILQVEKEERGNKGAALSTFISLAGRYLVLMPNNPRAGGISRRIEGEEREELKEALNSINVPNDMGVIVRTAGLGRSPEELQWDLDYLLSLWKSINEAATGKASPFLIYQESNVIIRAIRDYLRDDINEVLIDSEPAFNQAMEFVRKVMPHYASKIRLYKDSVPLFNRYQIESQIETAYQREVKLPSGGSIVIDPTEALVSIDINSSRSTKGSDIEETALNTNLEAAEEIARQLRLRDIGGLIVIDFIDMTPPKHQRMVEDKLRDSLAMDRARIQIGRISRFGLLELSRQRLRPSLEETTGLVCPRCNGTGVIRDVRSLGLSIMRIIEEEVLKDRSAEIRAQVPVSVAAFLLNEKRVALATLESRSGVRVVILPNPHLETPHYEVTRFRDDQIEEGAEAPASFQLVEAFQPTHEDNGLNRREERAPARRQEAAVKMAQPETQAPAPKSRDDRAPAPARAPEPVAEAAAETESATGPRKGFFAWFANLFNNGQTVQEEVESKLQPVTEEPAPAPAEASAPQQPRQPRERNGRNRGDRYRGERGDRGERQGGGDQPRGERSERPQRAERPERQERPERADRQQDAVIDAPVVAAESGENAAQPGNNNRRERQPREGRDGGRDRRERQPRQPRPEFAAEAPVADAVAIEDAPVTDNIPGVNGEDSTAPQQRRPRRDRFGNRRNNRGPRERDPRVLMEAGLMTADGENVADTVEALEMAPLHAPMAETAIPVAAINPIVADLIAAEAAAEQATEVTAPEPVVTEAAPVPVVEAEASVIPDTVAEAPAVEAEAAPAPAPRRSRNSVTRMAEAPAEATPVAVAAPVADEASPEEAPRRAANDPRERRRREREAAEAAIKAEAERIAREAEEAARRAEEALRPAPVVVEEAAVPAPAATVIGSWRTVGEYIAAFLPGQPAPVTGAEVITAFFAAQRAQAAAEVATPAIAEVVAEVAAEPALVEEPVVAPTAVPVVGATTLVIPPCTVSDYVATWLPDQPKPESASDVISAFVAAMKKHAESKAATPE</sequence>
<keyword evidence="5 16" id="KW-0698">rRNA processing</keyword>
<keyword evidence="16" id="KW-0820">tRNA-binding</keyword>
<dbReference type="InterPro" id="IPR019307">
    <property type="entry name" value="RNA-bd_AU-1/RNase_E/G"/>
</dbReference>
<evidence type="ECO:0000256" key="7">
    <source>
        <dbReference type="ARBA" id="ARBA00022722"/>
    </source>
</evidence>
<dbReference type="OrthoDB" id="9804278at2"/>
<comment type="cofactor">
    <cofactor evidence="16">
        <name>Zn(2+)</name>
        <dbReference type="ChEBI" id="CHEBI:29105"/>
    </cofactor>
    <text evidence="16">Binds 2 Zn(2+) ions per homotetramer.</text>
</comment>
<feature type="binding site" evidence="16">
    <location>
        <position position="345"/>
    </location>
    <ligand>
        <name>Mg(2+)</name>
        <dbReference type="ChEBI" id="CHEBI:18420"/>
        <note>catalytic</note>
    </ligand>
</feature>
<evidence type="ECO:0000256" key="1">
    <source>
        <dbReference type="ARBA" id="ARBA00005663"/>
    </source>
</evidence>
<dbReference type="HAMAP" id="MF_00970">
    <property type="entry name" value="RNase_E"/>
    <property type="match status" value="1"/>
</dbReference>
<dbReference type="GO" id="GO:0009898">
    <property type="term" value="C:cytoplasmic side of plasma membrane"/>
    <property type="evidence" value="ECO:0007669"/>
    <property type="project" value="UniProtKB-UniRule"/>
</dbReference>
<gene>
    <name evidence="16" type="primary">rne</name>
    <name evidence="19" type="ORF">EV700_1840</name>
</gene>
<comment type="subcellular location">
    <subcellularLocation>
        <location evidence="16">Cytoplasm</location>
    </subcellularLocation>
    <subcellularLocation>
        <location evidence="16">Cell inner membrane</location>
        <topology evidence="16">Peripheral membrane protein</topology>
        <orientation evidence="16">Cytoplasmic side</orientation>
    </subcellularLocation>
</comment>
<dbReference type="PROSITE" id="PS50126">
    <property type="entry name" value="S1"/>
    <property type="match status" value="1"/>
</dbReference>
<dbReference type="Gene3D" id="3.40.1260.20">
    <property type="entry name" value="Ribonuclease E, catalytic domain"/>
    <property type="match status" value="1"/>
</dbReference>
<evidence type="ECO:0000256" key="9">
    <source>
        <dbReference type="ARBA" id="ARBA00022730"/>
    </source>
</evidence>
<feature type="compositionally biased region" description="Basic and acidic residues" evidence="17">
    <location>
        <begin position="623"/>
        <end position="680"/>
    </location>
</feature>
<dbReference type="GO" id="GO:0008270">
    <property type="term" value="F:zinc ion binding"/>
    <property type="evidence" value="ECO:0007669"/>
    <property type="project" value="UniProtKB-UniRule"/>
</dbReference>
<evidence type="ECO:0000256" key="6">
    <source>
        <dbReference type="ARBA" id="ARBA00022694"/>
    </source>
</evidence>
<keyword evidence="9 16" id="KW-0699">rRNA-binding</keyword>
<keyword evidence="2 16" id="KW-1003">Cell membrane</keyword>
<feature type="compositionally biased region" description="Low complexity" evidence="17">
    <location>
        <begin position="904"/>
        <end position="922"/>
    </location>
</feature>
<dbReference type="RefSeq" id="WP_130412992.1">
    <property type="nucleotide sequence ID" value="NZ_SHKX01000012.1"/>
</dbReference>
<dbReference type="Pfam" id="PF10150">
    <property type="entry name" value="RNase_E_G"/>
    <property type="match status" value="1"/>
</dbReference>
<dbReference type="InterPro" id="IPR012340">
    <property type="entry name" value="NA-bd_OB-fold"/>
</dbReference>
<dbReference type="GO" id="GO:0000287">
    <property type="term" value="F:magnesium ion binding"/>
    <property type="evidence" value="ECO:0007669"/>
    <property type="project" value="UniProtKB-UniRule"/>
</dbReference>
<dbReference type="InterPro" id="IPR028878">
    <property type="entry name" value="RNase_E"/>
</dbReference>
<evidence type="ECO:0000256" key="14">
    <source>
        <dbReference type="ARBA" id="ARBA00022884"/>
    </source>
</evidence>
<feature type="compositionally biased region" description="Basic and acidic residues" evidence="17">
    <location>
        <begin position="927"/>
        <end position="948"/>
    </location>
</feature>
<feature type="binding site" evidence="16">
    <location>
        <position position="406"/>
    </location>
    <ligand>
        <name>Zn(2+)</name>
        <dbReference type="ChEBI" id="CHEBI:29105"/>
        <note>ligand shared between dimeric partners</note>
    </ligand>
</feature>
<organism evidence="19 20">
    <name type="scientific">Fluviicoccus keumensis</name>
    <dbReference type="NCBI Taxonomy" id="1435465"/>
    <lineage>
        <taxon>Bacteria</taxon>
        <taxon>Pseudomonadati</taxon>
        <taxon>Pseudomonadota</taxon>
        <taxon>Gammaproteobacteria</taxon>
        <taxon>Moraxellales</taxon>
        <taxon>Moraxellaceae</taxon>
        <taxon>Fluviicoccus</taxon>
    </lineage>
</organism>
<comment type="caution">
    <text evidence="19">The sequence shown here is derived from an EMBL/GenBank/DDBJ whole genome shotgun (WGS) entry which is preliminary data.</text>
</comment>
<feature type="domain" description="S1 motif" evidence="18">
    <location>
        <begin position="39"/>
        <end position="119"/>
    </location>
</feature>
<keyword evidence="6 16" id="KW-0819">tRNA processing</keyword>
<comment type="subunit">
    <text evidence="16">Component of the RNA degradosome, which is a multiprotein complex involved in RNA processing and mRNA degradation. Within the RNA degradosome, RNase E assembles into a homotetramer formed by a dimer of dimers.</text>
</comment>
<dbReference type="CDD" id="cd04453">
    <property type="entry name" value="S1_RNase_E"/>
    <property type="match status" value="1"/>
</dbReference>
<feature type="binding site" evidence="16">
    <location>
        <position position="403"/>
    </location>
    <ligand>
        <name>Zn(2+)</name>
        <dbReference type="ChEBI" id="CHEBI:29105"/>
        <note>ligand shared between dimeric partners</note>
    </ligand>
</feature>
<feature type="compositionally biased region" description="Low complexity" evidence="17">
    <location>
        <begin position="606"/>
        <end position="622"/>
    </location>
</feature>
<dbReference type="GO" id="GO:0005737">
    <property type="term" value="C:cytoplasm"/>
    <property type="evidence" value="ECO:0007669"/>
    <property type="project" value="UniProtKB-SubCell"/>
</dbReference>
<feature type="region of interest" description="Required for zinc-mediated homotetramerization and catalytic activity" evidence="16">
    <location>
        <begin position="403"/>
        <end position="406"/>
    </location>
</feature>
<feature type="compositionally biased region" description="Basic residues" evidence="17">
    <location>
        <begin position="767"/>
        <end position="781"/>
    </location>
</feature>
<evidence type="ECO:0000313" key="20">
    <source>
        <dbReference type="Proteomes" id="UP000292423"/>
    </source>
</evidence>
<feature type="region of interest" description="Disordered" evidence="17">
    <location>
        <begin position="507"/>
        <end position="572"/>
    </location>
</feature>
<protein>
    <recommendedName>
        <fullName evidence="16">Ribonuclease E</fullName>
        <shortName evidence="16">RNase E</shortName>
        <ecNumber evidence="16">3.1.26.12</ecNumber>
    </recommendedName>
</protein>
<keyword evidence="13 16" id="KW-0460">Magnesium</keyword>
<evidence type="ECO:0000256" key="12">
    <source>
        <dbReference type="ARBA" id="ARBA00022833"/>
    </source>
</evidence>
<evidence type="ECO:0000256" key="2">
    <source>
        <dbReference type="ARBA" id="ARBA00022475"/>
    </source>
</evidence>
<evidence type="ECO:0000256" key="8">
    <source>
        <dbReference type="ARBA" id="ARBA00022723"/>
    </source>
</evidence>
<dbReference type="GO" id="GO:0006364">
    <property type="term" value="P:rRNA processing"/>
    <property type="evidence" value="ECO:0007669"/>
    <property type="project" value="UniProtKB-UniRule"/>
</dbReference>
<evidence type="ECO:0000256" key="17">
    <source>
        <dbReference type="SAM" id="MobiDB-lite"/>
    </source>
</evidence>
<proteinExistence type="inferred from homology"/>
<comment type="catalytic activity">
    <reaction evidence="16">
        <text>Endonucleolytic cleavage of single-stranded RNA in A- and U-rich regions.</text>
        <dbReference type="EC" id="3.1.26.12"/>
    </reaction>
</comment>
<feature type="region of interest" description="Disordered" evidence="17">
    <location>
        <begin position="883"/>
        <end position="948"/>
    </location>
</feature>
<name>A0A4Q7Z5Q1_9GAMM</name>
<evidence type="ECO:0000313" key="19">
    <source>
        <dbReference type="EMBL" id="RZU45033.1"/>
    </source>
</evidence>